<dbReference type="KEGG" id="scac:106090870"/>
<organism evidence="2 3">
    <name type="scientific">Stomoxys calcitrans</name>
    <name type="common">Stable fly</name>
    <name type="synonym">Conops calcitrans</name>
    <dbReference type="NCBI Taxonomy" id="35570"/>
    <lineage>
        <taxon>Eukaryota</taxon>
        <taxon>Metazoa</taxon>
        <taxon>Ecdysozoa</taxon>
        <taxon>Arthropoda</taxon>
        <taxon>Hexapoda</taxon>
        <taxon>Insecta</taxon>
        <taxon>Pterygota</taxon>
        <taxon>Neoptera</taxon>
        <taxon>Endopterygota</taxon>
        <taxon>Diptera</taxon>
        <taxon>Brachycera</taxon>
        <taxon>Muscomorpha</taxon>
        <taxon>Muscoidea</taxon>
        <taxon>Muscidae</taxon>
        <taxon>Stomoxys</taxon>
    </lineage>
</organism>
<dbReference type="InterPro" id="IPR031720">
    <property type="entry name" value="DUF4728"/>
</dbReference>
<dbReference type="AlphaFoldDB" id="A0A1I8PU69"/>
<keyword evidence="1" id="KW-0472">Membrane</keyword>
<feature type="transmembrane region" description="Helical" evidence="1">
    <location>
        <begin position="86"/>
        <end position="106"/>
    </location>
</feature>
<gene>
    <name evidence="2" type="primary">106090870</name>
</gene>
<dbReference type="Proteomes" id="UP000095300">
    <property type="component" value="Unassembled WGS sequence"/>
</dbReference>
<evidence type="ECO:0000313" key="2">
    <source>
        <dbReference type="EnsemblMetazoa" id="SCAU011137-PA"/>
    </source>
</evidence>
<proteinExistence type="predicted"/>
<accession>A0A1I8PU69</accession>
<name>A0A1I8PU69_STOCA</name>
<dbReference type="Pfam" id="PF15860">
    <property type="entry name" value="DUF4728"/>
    <property type="match status" value="1"/>
</dbReference>
<feature type="transmembrane region" description="Helical" evidence="1">
    <location>
        <begin position="49"/>
        <end position="74"/>
    </location>
</feature>
<protein>
    <submittedName>
        <fullName evidence="2">Uncharacterized protein</fullName>
    </submittedName>
</protein>
<feature type="transmembrane region" description="Helical" evidence="1">
    <location>
        <begin position="7"/>
        <end position="33"/>
    </location>
</feature>
<keyword evidence="3" id="KW-1185">Reference proteome</keyword>
<reference evidence="2" key="1">
    <citation type="submission" date="2020-05" db="UniProtKB">
        <authorList>
            <consortium name="EnsemblMetazoa"/>
        </authorList>
    </citation>
    <scope>IDENTIFICATION</scope>
    <source>
        <strain evidence="2">USDA</strain>
    </source>
</reference>
<evidence type="ECO:0000256" key="1">
    <source>
        <dbReference type="SAM" id="Phobius"/>
    </source>
</evidence>
<sequence>MGFPLRSFSWITAIIYMIFSVIGAILFAFFLAIPKDEEFVEEFGEVNNWLIGLVVVLLIYCLSVFGTSIALMVGLKQNRHELMKPFIYIVYAGILLTISISVRLFFRGLRKHKPAGSLALDLLSDLAVCAVQGVLLYPVYELYRKLKDYETETVPEQYTLSNNEPVQKPYYPIQQGGA</sequence>
<keyword evidence="1" id="KW-0812">Transmembrane</keyword>
<evidence type="ECO:0000313" key="3">
    <source>
        <dbReference type="Proteomes" id="UP000095300"/>
    </source>
</evidence>
<dbReference type="OrthoDB" id="8036459at2759"/>
<dbReference type="EnsemblMetazoa" id="SCAU011137-RA">
    <property type="protein sequence ID" value="SCAU011137-PA"/>
    <property type="gene ID" value="SCAU011137"/>
</dbReference>
<dbReference type="VEuPathDB" id="VectorBase:SCAU011137"/>
<keyword evidence="1" id="KW-1133">Transmembrane helix</keyword>